<proteinExistence type="inferred from homology"/>
<evidence type="ECO:0000313" key="4">
    <source>
        <dbReference type="Proteomes" id="UP000769528"/>
    </source>
</evidence>
<evidence type="ECO:0000256" key="2">
    <source>
        <dbReference type="ARBA" id="ARBA00022801"/>
    </source>
</evidence>
<keyword evidence="4" id="KW-1185">Reference proteome</keyword>
<accession>A0A9P8PIJ9</accession>
<reference evidence="3" key="2">
    <citation type="submission" date="2021-01" db="EMBL/GenBank/DDBJ databases">
        <authorList>
            <person name="Schikora-Tamarit M.A."/>
        </authorList>
    </citation>
    <scope>NUCLEOTIDE SEQUENCE</scope>
    <source>
        <strain evidence="3">CBS6341</strain>
    </source>
</reference>
<dbReference type="HAMAP" id="MF_00528">
    <property type="entry name" value="Maf"/>
    <property type="match status" value="1"/>
</dbReference>
<reference evidence="3" key="1">
    <citation type="journal article" date="2021" name="Open Biol.">
        <title>Shared evolutionary footprints suggest mitochondrial oxidative damage underlies multiple complex I losses in fungi.</title>
        <authorList>
            <person name="Schikora-Tamarit M.A."/>
            <person name="Marcet-Houben M."/>
            <person name="Nosek J."/>
            <person name="Gabaldon T."/>
        </authorList>
    </citation>
    <scope>NUCLEOTIDE SEQUENCE</scope>
    <source>
        <strain evidence="3">CBS6341</strain>
    </source>
</reference>
<organism evidence="3 4">
    <name type="scientific">Wickerhamomyces mucosus</name>
    <dbReference type="NCBI Taxonomy" id="1378264"/>
    <lineage>
        <taxon>Eukaryota</taxon>
        <taxon>Fungi</taxon>
        <taxon>Dikarya</taxon>
        <taxon>Ascomycota</taxon>
        <taxon>Saccharomycotina</taxon>
        <taxon>Saccharomycetes</taxon>
        <taxon>Phaffomycetales</taxon>
        <taxon>Wickerhamomycetaceae</taxon>
        <taxon>Wickerhamomyces</taxon>
    </lineage>
</organism>
<keyword evidence="2" id="KW-0378">Hydrolase</keyword>
<dbReference type="PANTHER" id="PTHR43213:SF5">
    <property type="entry name" value="BIFUNCTIONAL DTTP_UTP PYROPHOSPHATASE_METHYLTRANSFERASE PROTEIN-RELATED"/>
    <property type="match status" value="1"/>
</dbReference>
<dbReference type="PANTHER" id="PTHR43213">
    <property type="entry name" value="BIFUNCTIONAL DTTP/UTP PYROPHOSPHATASE/METHYLTRANSFERASE PROTEIN-RELATED"/>
    <property type="match status" value="1"/>
</dbReference>
<dbReference type="OrthoDB" id="10267058at2759"/>
<evidence type="ECO:0000256" key="1">
    <source>
        <dbReference type="ARBA" id="ARBA00001968"/>
    </source>
</evidence>
<evidence type="ECO:0000313" key="3">
    <source>
        <dbReference type="EMBL" id="KAH3672893.1"/>
    </source>
</evidence>
<dbReference type="InterPro" id="IPR029001">
    <property type="entry name" value="ITPase-like_fam"/>
</dbReference>
<comment type="caution">
    <text evidence="3">The sequence shown here is derived from an EMBL/GenBank/DDBJ whole genome shotgun (WGS) entry which is preliminary data.</text>
</comment>
<evidence type="ECO:0008006" key="5">
    <source>
        <dbReference type="Google" id="ProtNLM"/>
    </source>
</evidence>
<dbReference type="EMBL" id="JAEUBF010001103">
    <property type="protein sequence ID" value="KAH3672893.1"/>
    <property type="molecule type" value="Genomic_DNA"/>
</dbReference>
<gene>
    <name evidence="3" type="ORF">WICMUC_003980</name>
</gene>
<name>A0A9P8PIJ9_9ASCO</name>
<sequence length="257" mass="29250">MFKNLSNYQIYLASTSPRRIEILSQILNVNNDDILKSYDSELNHQSTNNNTNSISKDLKGFKLIKPNFKENLNKELFTPEEYVKETALHKLKSIDISKQLFNYDIKNNNNNISIPNVIIISADTIISFEGTIIEKPHSKIAQLANLLKFKESKDGINVITSVVIKEILTTTNNENNNDYIVKIHEFQESTLIKFDSELSQTIFEDYIETNDGFKVAGGFKIQKLGGLLIKEIHGDYYNVVGLPLNSTFKVLKKIIDG</sequence>
<dbReference type="AlphaFoldDB" id="A0A9P8PIJ9"/>
<dbReference type="Pfam" id="PF02545">
    <property type="entry name" value="Maf"/>
    <property type="match status" value="1"/>
</dbReference>
<comment type="cofactor">
    <cofactor evidence="1">
        <name>a divalent metal cation</name>
        <dbReference type="ChEBI" id="CHEBI:60240"/>
    </cofactor>
</comment>
<dbReference type="GO" id="GO:0047429">
    <property type="term" value="F:nucleoside triphosphate diphosphatase activity"/>
    <property type="evidence" value="ECO:0007669"/>
    <property type="project" value="InterPro"/>
</dbReference>
<protein>
    <recommendedName>
        <fullName evidence="5">Maf-like protein</fullName>
    </recommendedName>
</protein>
<dbReference type="Gene3D" id="3.90.950.10">
    <property type="match status" value="1"/>
</dbReference>
<dbReference type="SUPFAM" id="SSF52972">
    <property type="entry name" value="ITPase-like"/>
    <property type="match status" value="1"/>
</dbReference>
<dbReference type="InterPro" id="IPR003697">
    <property type="entry name" value="Maf-like"/>
</dbReference>
<dbReference type="Proteomes" id="UP000769528">
    <property type="component" value="Unassembled WGS sequence"/>
</dbReference>